<name>F0ZG29_DICPU</name>
<keyword evidence="3" id="KW-1185">Reference proteome</keyword>
<dbReference type="KEGG" id="dpp:DICPUDRAFT_77254"/>
<sequence>MAFFGKYKGIRCTQKVTSFNQTNFEIIVEKDQIRIPIRVCESGKHFKDIAQTEHFFGILREAFFRVGINSLSNIDMNSPNICSGSLKRGGCANYVGQHLYIYSEYFNSTYYYCGPSCLINHLGNVSTTKWRNDHKNIQRNNENGEGEENNPNEGDGTDQHEGNGADENEDGTDQHEDNGTGGERGRNGVTRGGGVTRGRGRGRGRGGSTIRMRGTNNVGTSVPIVHFIENYCDYSESLHKKIVGLSNEDLHSLWEKLQKLFIYGF</sequence>
<reference evidence="3" key="1">
    <citation type="journal article" date="2011" name="Genome Biol.">
        <title>Comparative genomics of the social amoebae Dictyostelium discoideum and Dictyostelium purpureum.</title>
        <authorList>
            <consortium name="US DOE Joint Genome Institute (JGI-PGF)"/>
            <person name="Sucgang R."/>
            <person name="Kuo A."/>
            <person name="Tian X."/>
            <person name="Salerno W."/>
            <person name="Parikh A."/>
            <person name="Feasley C.L."/>
            <person name="Dalin E."/>
            <person name="Tu H."/>
            <person name="Huang E."/>
            <person name="Barry K."/>
            <person name="Lindquist E."/>
            <person name="Shapiro H."/>
            <person name="Bruce D."/>
            <person name="Schmutz J."/>
            <person name="Salamov A."/>
            <person name="Fey P."/>
            <person name="Gaudet P."/>
            <person name="Anjard C."/>
            <person name="Babu M.M."/>
            <person name="Basu S."/>
            <person name="Bushmanova Y."/>
            <person name="van der Wel H."/>
            <person name="Katoh-Kurasawa M."/>
            <person name="Dinh C."/>
            <person name="Coutinho P.M."/>
            <person name="Saito T."/>
            <person name="Elias M."/>
            <person name="Schaap P."/>
            <person name="Kay R.R."/>
            <person name="Henrissat B."/>
            <person name="Eichinger L."/>
            <person name="Rivero F."/>
            <person name="Putnam N.H."/>
            <person name="West C.M."/>
            <person name="Loomis W.F."/>
            <person name="Chisholm R.L."/>
            <person name="Shaulsky G."/>
            <person name="Strassmann J.E."/>
            <person name="Queller D.C."/>
            <person name="Kuspa A."/>
            <person name="Grigoriev I.V."/>
        </authorList>
    </citation>
    <scope>NUCLEOTIDE SEQUENCE [LARGE SCALE GENOMIC DNA]</scope>
    <source>
        <strain evidence="3">QSDP1</strain>
    </source>
</reference>
<evidence type="ECO:0000256" key="1">
    <source>
        <dbReference type="SAM" id="MobiDB-lite"/>
    </source>
</evidence>
<dbReference type="EMBL" id="GL871008">
    <property type="protein sequence ID" value="EGC37108.1"/>
    <property type="molecule type" value="Genomic_DNA"/>
</dbReference>
<evidence type="ECO:0000313" key="2">
    <source>
        <dbReference type="EMBL" id="EGC37108.1"/>
    </source>
</evidence>
<feature type="region of interest" description="Disordered" evidence="1">
    <location>
        <begin position="136"/>
        <end position="215"/>
    </location>
</feature>
<feature type="compositionally biased region" description="Basic and acidic residues" evidence="1">
    <location>
        <begin position="172"/>
        <end position="186"/>
    </location>
</feature>
<dbReference type="InParanoid" id="F0ZG29"/>
<proteinExistence type="predicted"/>
<protein>
    <submittedName>
        <fullName evidence="2">Uncharacterized protein</fullName>
    </submittedName>
</protein>
<dbReference type="VEuPathDB" id="AmoebaDB:DICPUDRAFT_77254"/>
<dbReference type="RefSeq" id="XP_003286389.1">
    <property type="nucleotide sequence ID" value="XM_003286341.1"/>
</dbReference>
<accession>F0ZG29</accession>
<dbReference type="GeneID" id="10503761"/>
<organism evidence="2 3">
    <name type="scientific">Dictyostelium purpureum</name>
    <name type="common">Slime mold</name>
    <dbReference type="NCBI Taxonomy" id="5786"/>
    <lineage>
        <taxon>Eukaryota</taxon>
        <taxon>Amoebozoa</taxon>
        <taxon>Evosea</taxon>
        <taxon>Eumycetozoa</taxon>
        <taxon>Dictyostelia</taxon>
        <taxon>Dictyosteliales</taxon>
        <taxon>Dictyosteliaceae</taxon>
        <taxon>Dictyostelium</taxon>
    </lineage>
</organism>
<evidence type="ECO:0000313" key="3">
    <source>
        <dbReference type="Proteomes" id="UP000001064"/>
    </source>
</evidence>
<dbReference type="Proteomes" id="UP000001064">
    <property type="component" value="Unassembled WGS sequence"/>
</dbReference>
<gene>
    <name evidence="2" type="ORF">DICPUDRAFT_77254</name>
</gene>
<dbReference type="AlphaFoldDB" id="F0ZG29"/>